<dbReference type="CDD" id="cd15801">
    <property type="entry name" value="PMEI-like_1"/>
    <property type="match status" value="1"/>
</dbReference>
<keyword evidence="1 4" id="KW-0732">Signal</keyword>
<proteinExistence type="inferred from homology"/>
<dbReference type="STRING" id="180498.A0A067JZH7"/>
<sequence>MKPITIRNCFFLSSLVLSLITLFPHQIAGSGLVEQVCEHSHNKTKCIESFNSNPTSEGASLEQLGVLAIKLAVQNATYTSLYMQQFLGNQTLDPAVQQAVSHCAEQYSNASQELEDSIDALSTDDRHTVFTWVSAAITNIESCEDKLKESGSPDSVLLARNAMFRFLCDNALAINKILTSKH</sequence>
<gene>
    <name evidence="6" type="ORF">JCGZ_13959</name>
</gene>
<evidence type="ECO:0000256" key="3">
    <source>
        <dbReference type="ARBA" id="ARBA00038471"/>
    </source>
</evidence>
<organism evidence="6 7">
    <name type="scientific">Jatropha curcas</name>
    <name type="common">Barbados nut</name>
    <dbReference type="NCBI Taxonomy" id="180498"/>
    <lineage>
        <taxon>Eukaryota</taxon>
        <taxon>Viridiplantae</taxon>
        <taxon>Streptophyta</taxon>
        <taxon>Embryophyta</taxon>
        <taxon>Tracheophyta</taxon>
        <taxon>Spermatophyta</taxon>
        <taxon>Magnoliopsida</taxon>
        <taxon>eudicotyledons</taxon>
        <taxon>Gunneridae</taxon>
        <taxon>Pentapetalae</taxon>
        <taxon>rosids</taxon>
        <taxon>fabids</taxon>
        <taxon>Malpighiales</taxon>
        <taxon>Euphorbiaceae</taxon>
        <taxon>Crotonoideae</taxon>
        <taxon>Jatropheae</taxon>
        <taxon>Jatropha</taxon>
    </lineage>
</organism>
<dbReference type="PANTHER" id="PTHR36710:SF18">
    <property type="entry name" value="PECTINESTERASE INHIBITOR 5-RELATED"/>
    <property type="match status" value="1"/>
</dbReference>
<evidence type="ECO:0000256" key="2">
    <source>
        <dbReference type="ARBA" id="ARBA00023157"/>
    </source>
</evidence>
<dbReference type="Proteomes" id="UP000027138">
    <property type="component" value="Unassembled WGS sequence"/>
</dbReference>
<dbReference type="GO" id="GO:0004857">
    <property type="term" value="F:enzyme inhibitor activity"/>
    <property type="evidence" value="ECO:0007669"/>
    <property type="project" value="InterPro"/>
</dbReference>
<evidence type="ECO:0000259" key="5">
    <source>
        <dbReference type="SMART" id="SM00856"/>
    </source>
</evidence>
<feature type="domain" description="Pectinesterase inhibitor" evidence="5">
    <location>
        <begin position="28"/>
        <end position="174"/>
    </location>
</feature>
<dbReference type="SUPFAM" id="SSF101148">
    <property type="entry name" value="Plant invertase/pectin methylesterase inhibitor"/>
    <property type="match status" value="1"/>
</dbReference>
<evidence type="ECO:0000256" key="4">
    <source>
        <dbReference type="SAM" id="SignalP"/>
    </source>
</evidence>
<dbReference type="Pfam" id="PF04043">
    <property type="entry name" value="PMEI"/>
    <property type="match status" value="1"/>
</dbReference>
<dbReference type="InterPro" id="IPR052421">
    <property type="entry name" value="PCW_Enzyme_Inhibitor"/>
</dbReference>
<keyword evidence="2" id="KW-1015">Disulfide bond</keyword>
<name>A0A067JZH7_JATCU</name>
<reference evidence="6 7" key="1">
    <citation type="journal article" date="2014" name="PLoS ONE">
        <title>Global Analysis of Gene Expression Profiles in Physic Nut (Jatropha curcas L.) Seedlings Exposed to Salt Stress.</title>
        <authorList>
            <person name="Zhang L."/>
            <person name="Zhang C."/>
            <person name="Wu P."/>
            <person name="Chen Y."/>
            <person name="Li M."/>
            <person name="Jiang H."/>
            <person name="Wu G."/>
        </authorList>
    </citation>
    <scope>NUCLEOTIDE SEQUENCE [LARGE SCALE GENOMIC DNA]</scope>
    <source>
        <strain evidence="7">cv. GZQX0401</strain>
        <tissue evidence="6">Young leaves</tissue>
    </source>
</reference>
<feature type="chain" id="PRO_5001639113" description="Pectinesterase inhibitor domain-containing protein" evidence="4">
    <location>
        <begin position="30"/>
        <end position="182"/>
    </location>
</feature>
<accession>A0A067JZH7</accession>
<dbReference type="Gene3D" id="1.20.140.40">
    <property type="entry name" value="Invertase/pectin methylesterase inhibitor family protein"/>
    <property type="match status" value="1"/>
</dbReference>
<dbReference type="OrthoDB" id="841681at2759"/>
<keyword evidence="7" id="KW-1185">Reference proteome</keyword>
<evidence type="ECO:0000313" key="6">
    <source>
        <dbReference type="EMBL" id="KDP28188.1"/>
    </source>
</evidence>
<dbReference type="NCBIfam" id="TIGR01614">
    <property type="entry name" value="PME_inhib"/>
    <property type="match status" value="1"/>
</dbReference>
<dbReference type="AlphaFoldDB" id="A0A067JZH7"/>
<dbReference type="SMART" id="SM00856">
    <property type="entry name" value="PMEI"/>
    <property type="match status" value="1"/>
</dbReference>
<evidence type="ECO:0000313" key="7">
    <source>
        <dbReference type="Proteomes" id="UP000027138"/>
    </source>
</evidence>
<dbReference type="InterPro" id="IPR035513">
    <property type="entry name" value="Invertase/methylesterase_inhib"/>
</dbReference>
<protein>
    <recommendedName>
        <fullName evidence="5">Pectinesterase inhibitor domain-containing protein</fullName>
    </recommendedName>
</protein>
<dbReference type="InterPro" id="IPR006501">
    <property type="entry name" value="Pectinesterase_inhib_dom"/>
</dbReference>
<dbReference type="EMBL" id="KK914782">
    <property type="protein sequence ID" value="KDP28188.1"/>
    <property type="molecule type" value="Genomic_DNA"/>
</dbReference>
<evidence type="ECO:0000256" key="1">
    <source>
        <dbReference type="ARBA" id="ARBA00022729"/>
    </source>
</evidence>
<feature type="signal peptide" evidence="4">
    <location>
        <begin position="1"/>
        <end position="29"/>
    </location>
</feature>
<comment type="similarity">
    <text evidence="3">Belongs to the PMEI family.</text>
</comment>
<dbReference type="KEGG" id="jcu:105642556"/>
<dbReference type="PANTHER" id="PTHR36710">
    <property type="entry name" value="PECTINESTERASE INHIBITOR-LIKE"/>
    <property type="match status" value="1"/>
</dbReference>